<dbReference type="GO" id="GO:0030896">
    <property type="term" value="C:checkpoint clamp complex"/>
    <property type="evidence" value="ECO:0007669"/>
    <property type="project" value="TreeGrafter"/>
</dbReference>
<keyword evidence="5" id="KW-0539">Nucleus</keyword>
<comment type="subunit">
    <text evidence="7">Component of the toroidal 9-1-1 (RAD9-RAD1-HUS1) complex, composed of RAD9A, RAD1 and HUS1. The 9-1-1 complex associates with LIG1, POLB, FEN1, RAD17, HDAC1, RPA1 and RPA2. The 9-1-1 complex associates with the RAD17-RFC complex. RAD1 interacts with POLB, FEN1, HUS1, HUS1B, RAD9A and RAD9B. Interacts with DNAJC7. Interacts with RHNO1; interaction is direct.</text>
</comment>
<evidence type="ECO:0000256" key="2">
    <source>
        <dbReference type="ARBA" id="ARBA00010991"/>
    </source>
</evidence>
<keyword evidence="3" id="KW-0227">DNA damage</keyword>
<evidence type="ECO:0000313" key="9">
    <source>
        <dbReference type="Ensembl" id="ENSEBUP00000024743.1"/>
    </source>
</evidence>
<dbReference type="AlphaFoldDB" id="A0A8C4R642"/>
<dbReference type="SUPFAM" id="SSF55979">
    <property type="entry name" value="DNA clamp"/>
    <property type="match status" value="1"/>
</dbReference>
<dbReference type="FunFam" id="3.70.10.10:FF:000004">
    <property type="entry name" value="Cell cycle checkpoint protein RAD1"/>
    <property type="match status" value="1"/>
</dbReference>
<evidence type="ECO:0000256" key="4">
    <source>
        <dbReference type="ARBA" id="ARBA00023204"/>
    </source>
</evidence>
<name>A0A8C4R642_EPTBU</name>
<evidence type="ECO:0000256" key="3">
    <source>
        <dbReference type="ARBA" id="ARBA00022763"/>
    </source>
</evidence>
<evidence type="ECO:0000313" key="10">
    <source>
        <dbReference type="Proteomes" id="UP000694388"/>
    </source>
</evidence>
<evidence type="ECO:0000256" key="5">
    <source>
        <dbReference type="ARBA" id="ARBA00023242"/>
    </source>
</evidence>
<proteinExistence type="inferred from homology"/>
<comment type="function">
    <text evidence="6">Component of the 9-1-1 cell-cycle checkpoint response complex that plays a major role in DNA repair. The 9-1-1 complex is recruited to DNA lesion upon damage by the RAD17-replication factor C (RFC) clamp loader complex. Acts then as a sliding clamp platform on DNA for several proteins involved in long-patch base excision repair (LP-BER). The 9-1-1 complex stimulates DNA polymerase beta (POLB) activity by increasing its affinity for the 3'-OH end of the primer-template and stabilizes POLB to those sites where LP-BER proceeds; endonuclease FEN1 cleavage activity on substrates with double, nick, or gap flaps of distinct sequences and lengths; and DNA ligase I (LIG1) on long-patch base excision repair substrates. The 9-1-1 complex is necessary for the recruitment of RHNO1 to sites of double-stranded breaks (DSB) occurring during the S phase.</text>
</comment>
<reference evidence="9" key="1">
    <citation type="submission" date="2025-05" db="UniProtKB">
        <authorList>
            <consortium name="Ensembl"/>
        </authorList>
    </citation>
    <scope>IDENTIFICATION</scope>
</reference>
<evidence type="ECO:0000256" key="1">
    <source>
        <dbReference type="ARBA" id="ARBA00004123"/>
    </source>
</evidence>
<dbReference type="Pfam" id="PF02144">
    <property type="entry name" value="Rad1"/>
    <property type="match status" value="1"/>
</dbReference>
<dbReference type="OMA" id="WSQAYKF"/>
<dbReference type="PANTHER" id="PTHR10870">
    <property type="entry name" value="CELL CYCLE CHECKPOINT PROTEIN RAD1"/>
    <property type="match status" value="1"/>
</dbReference>
<dbReference type="Gene3D" id="3.70.10.10">
    <property type="match status" value="1"/>
</dbReference>
<protein>
    <recommendedName>
        <fullName evidence="8">Cell cycle checkpoint protein RAD1</fullName>
    </recommendedName>
</protein>
<organism evidence="9 10">
    <name type="scientific">Eptatretus burgeri</name>
    <name type="common">Inshore hagfish</name>
    <dbReference type="NCBI Taxonomy" id="7764"/>
    <lineage>
        <taxon>Eukaryota</taxon>
        <taxon>Metazoa</taxon>
        <taxon>Chordata</taxon>
        <taxon>Craniata</taxon>
        <taxon>Vertebrata</taxon>
        <taxon>Cyclostomata</taxon>
        <taxon>Myxini</taxon>
        <taxon>Myxiniformes</taxon>
        <taxon>Myxinidae</taxon>
        <taxon>Eptatretinae</taxon>
        <taxon>Eptatretus</taxon>
    </lineage>
</organism>
<accession>A0A8C4R642</accession>
<comment type="similarity">
    <text evidence="2">Belongs to the rad1 family.</text>
</comment>
<evidence type="ECO:0000256" key="6">
    <source>
        <dbReference type="ARBA" id="ARBA00055414"/>
    </source>
</evidence>
<dbReference type="InterPro" id="IPR003011">
    <property type="entry name" value="Cell_cycle_checkpoint_Rad1"/>
</dbReference>
<sequence>MDQAGGDQEFVFVAKLDNVRNFSNILRAVHFKDQAAFCVTANGIKVTVEDSKCMQANAFIQAGIFHEYHVKADSVTFRINLTALLGCLTIFGSSSQSGTTAMKMCYRGDGHPLVALLEDGGVLTDCKIKTQEMEDALPFDFCHTDVVNKAIMKAEGLREAFGELDMSSDFLEIMMSPDKPFFRLSTFGSSGSVHCDYPKDSDMMELFSCAKVQSNRYRVNLLKPFTKALTLSCKVAIRTDSRGLLSLQFMIRTEDGQICFVEFYCCPDEE</sequence>
<dbReference type="GeneTree" id="ENSGT00500000044913"/>
<keyword evidence="10" id="KW-1185">Reference proteome</keyword>
<dbReference type="CDD" id="cd00577">
    <property type="entry name" value="PCNA"/>
    <property type="match status" value="1"/>
</dbReference>
<dbReference type="GO" id="GO:0000077">
    <property type="term" value="P:DNA damage checkpoint signaling"/>
    <property type="evidence" value="ECO:0007669"/>
    <property type="project" value="InterPro"/>
</dbReference>
<dbReference type="Proteomes" id="UP000694388">
    <property type="component" value="Unplaced"/>
</dbReference>
<dbReference type="Ensembl" id="ENSEBUT00000025315.1">
    <property type="protein sequence ID" value="ENSEBUP00000024739.1"/>
    <property type="gene ID" value="ENSEBUG00000015273.1"/>
</dbReference>
<dbReference type="PRINTS" id="PR01246">
    <property type="entry name" value="RAD1REPAIR"/>
</dbReference>
<dbReference type="GO" id="GO:0006281">
    <property type="term" value="P:DNA repair"/>
    <property type="evidence" value="ECO:0007669"/>
    <property type="project" value="UniProtKB-KW"/>
</dbReference>
<comment type="subcellular location">
    <subcellularLocation>
        <location evidence="1">Nucleus</location>
    </subcellularLocation>
</comment>
<dbReference type="PRINTS" id="PR01245">
    <property type="entry name" value="RAD1REC1"/>
</dbReference>
<evidence type="ECO:0000256" key="7">
    <source>
        <dbReference type="ARBA" id="ARBA00066204"/>
    </source>
</evidence>
<dbReference type="PANTHER" id="PTHR10870:SF0">
    <property type="entry name" value="CELL CYCLE CHECKPOINT PROTEIN RAD1"/>
    <property type="match status" value="1"/>
</dbReference>
<dbReference type="InterPro" id="IPR003021">
    <property type="entry name" value="Rad1_Rec1_Rad17"/>
</dbReference>
<evidence type="ECO:0000256" key="8">
    <source>
        <dbReference type="ARBA" id="ARBA00068595"/>
    </source>
</evidence>
<dbReference type="InterPro" id="IPR046938">
    <property type="entry name" value="DNA_clamp_sf"/>
</dbReference>
<keyword evidence="4" id="KW-0234">DNA repair</keyword>
<dbReference type="Ensembl" id="ENSEBUT00000025319.1">
    <property type="protein sequence ID" value="ENSEBUP00000024743.1"/>
    <property type="gene ID" value="ENSEBUG00000015273.1"/>
</dbReference>